<evidence type="ECO:0000313" key="6">
    <source>
        <dbReference type="Proteomes" id="UP001469089"/>
    </source>
</evidence>
<dbReference type="PANTHER" id="PTHR30146:SF138">
    <property type="entry name" value="TRANSCRIPTIONAL REGULATORY PROTEIN"/>
    <property type="match status" value="1"/>
</dbReference>
<dbReference type="SUPFAM" id="SSF47413">
    <property type="entry name" value="lambda repressor-like DNA-binding domains"/>
    <property type="match status" value="1"/>
</dbReference>
<dbReference type="InterPro" id="IPR010982">
    <property type="entry name" value="Lambda_DNA-bd_dom_sf"/>
</dbReference>
<dbReference type="PROSITE" id="PS50932">
    <property type="entry name" value="HTH_LACI_2"/>
    <property type="match status" value="1"/>
</dbReference>
<keyword evidence="1" id="KW-0805">Transcription regulation</keyword>
<keyword evidence="3" id="KW-0804">Transcription</keyword>
<dbReference type="PANTHER" id="PTHR30146">
    <property type="entry name" value="LACI-RELATED TRANSCRIPTIONAL REPRESSOR"/>
    <property type="match status" value="1"/>
</dbReference>
<protein>
    <submittedName>
        <fullName evidence="5">LacI family DNA-binding transcriptional regulator</fullName>
    </submittedName>
</protein>
<dbReference type="Gene3D" id="3.40.50.2300">
    <property type="match status" value="2"/>
</dbReference>
<dbReference type="SMART" id="SM00354">
    <property type="entry name" value="HTH_LACI"/>
    <property type="match status" value="1"/>
</dbReference>
<comment type="caution">
    <text evidence="5">The sequence shown here is derived from an EMBL/GenBank/DDBJ whole genome shotgun (WGS) entry which is preliminary data.</text>
</comment>
<evidence type="ECO:0000256" key="1">
    <source>
        <dbReference type="ARBA" id="ARBA00023015"/>
    </source>
</evidence>
<keyword evidence="2 5" id="KW-0238">DNA-binding</keyword>
<dbReference type="InterPro" id="IPR000843">
    <property type="entry name" value="HTH_LacI"/>
</dbReference>
<dbReference type="SUPFAM" id="SSF53822">
    <property type="entry name" value="Periplasmic binding protein-like I"/>
    <property type="match status" value="1"/>
</dbReference>
<evidence type="ECO:0000256" key="3">
    <source>
        <dbReference type="ARBA" id="ARBA00023163"/>
    </source>
</evidence>
<gene>
    <name evidence="5" type="ORF">N0A02_04500</name>
</gene>
<evidence type="ECO:0000259" key="4">
    <source>
        <dbReference type="PROSITE" id="PS50932"/>
    </source>
</evidence>
<accession>A0ABV1LHE7</accession>
<evidence type="ECO:0000256" key="2">
    <source>
        <dbReference type="ARBA" id="ARBA00023125"/>
    </source>
</evidence>
<dbReference type="GO" id="GO:0003677">
    <property type="term" value="F:DNA binding"/>
    <property type="evidence" value="ECO:0007669"/>
    <property type="project" value="UniProtKB-KW"/>
</dbReference>
<proteinExistence type="predicted"/>
<dbReference type="Pfam" id="PF13377">
    <property type="entry name" value="Peripla_BP_3"/>
    <property type="match status" value="1"/>
</dbReference>
<dbReference type="InterPro" id="IPR046335">
    <property type="entry name" value="LacI/GalR-like_sensor"/>
</dbReference>
<dbReference type="Proteomes" id="UP001469089">
    <property type="component" value="Unassembled WGS sequence"/>
</dbReference>
<keyword evidence="6" id="KW-1185">Reference proteome</keyword>
<dbReference type="EMBL" id="JAOALG010000001">
    <property type="protein sequence ID" value="MEQ5838699.1"/>
    <property type="molecule type" value="Genomic_DNA"/>
</dbReference>
<dbReference type="CDD" id="cd01392">
    <property type="entry name" value="HTH_LacI"/>
    <property type="match status" value="1"/>
</dbReference>
<name>A0ABV1LHE7_9BURK</name>
<reference evidence="5 6" key="1">
    <citation type="journal article" date="2024" name="Chem. Sci.">
        <title>Discovery of a lagriamide polyketide by integrated genome mining, isotopic labeling, and untargeted metabolomics.</title>
        <authorList>
            <person name="Fergusson C.H."/>
            <person name="Saulog J."/>
            <person name="Paulo B.S."/>
            <person name="Wilson D.M."/>
            <person name="Liu D.Y."/>
            <person name="Morehouse N.J."/>
            <person name="Waterworth S."/>
            <person name="Barkei J."/>
            <person name="Gray C.A."/>
            <person name="Kwan J.C."/>
            <person name="Eustaquio A.S."/>
            <person name="Linington R.G."/>
        </authorList>
    </citation>
    <scope>NUCLEOTIDE SEQUENCE [LARGE SCALE GENOMIC DNA]</scope>
    <source>
        <strain evidence="5 6">RL17-338-BIF-B</strain>
    </source>
</reference>
<dbReference type="InterPro" id="IPR028082">
    <property type="entry name" value="Peripla_BP_I"/>
</dbReference>
<dbReference type="CDD" id="cd06279">
    <property type="entry name" value="PBP1_LacI-like"/>
    <property type="match status" value="1"/>
</dbReference>
<dbReference type="Pfam" id="PF00356">
    <property type="entry name" value="LacI"/>
    <property type="match status" value="1"/>
</dbReference>
<dbReference type="Gene3D" id="1.10.260.40">
    <property type="entry name" value="lambda repressor-like DNA-binding domains"/>
    <property type="match status" value="1"/>
</dbReference>
<organism evidence="5 6">
    <name type="scientific">Paraburkholderia acidicola</name>
    <dbReference type="NCBI Taxonomy" id="1912599"/>
    <lineage>
        <taxon>Bacteria</taxon>
        <taxon>Pseudomonadati</taxon>
        <taxon>Pseudomonadota</taxon>
        <taxon>Betaproteobacteria</taxon>
        <taxon>Burkholderiales</taxon>
        <taxon>Burkholderiaceae</taxon>
        <taxon>Paraburkholderia</taxon>
    </lineage>
</organism>
<sequence length="395" mass="41782">MKPTVEDVGDAACTIPSSVLQELKPPSEMKRTVSMKDVALAAGVSQPAVSYAYNKPSEISEAQREHILKVAKKLGYPGPSVRGGSLRSGRVGAIGLMISDELPYAFVDPSTTSLLRGIGEIGELANVALALFPLQKDLVNHSGAPGNVSLAVRGFVDGLIVYNMPDDYPAVAMASNQNIPFVVVDAPILKGVPFVGIDDFGSGLIQMQHLLDLRHSKIGIIADRLRPDGVRGRVTQDRFHQATENVVRARLEGYLSAGKAAGLAFEDLTIVEAGGFDDASGRWAAEQMLACKGLTAVAATSDVMALALLKVAGEQGVAVPEQLSVIGFDDIPEAAGAGLTTIRQPLIEKGRHAARLLTELLNAPPSKRAAGATRVILPTELVVRSTTKSRRKKRS</sequence>
<feature type="domain" description="HTH lacI-type" evidence="4">
    <location>
        <begin position="33"/>
        <end position="88"/>
    </location>
</feature>
<evidence type="ECO:0000313" key="5">
    <source>
        <dbReference type="EMBL" id="MEQ5838699.1"/>
    </source>
</evidence>
<dbReference type="RefSeq" id="WP_349541420.1">
    <property type="nucleotide sequence ID" value="NZ_JAOALG010000001.1"/>
</dbReference>